<feature type="region of interest" description="Disordered" evidence="1">
    <location>
        <begin position="14"/>
        <end position="76"/>
    </location>
</feature>
<dbReference type="EMBL" id="JBBWWR010000015">
    <property type="protein sequence ID" value="KAK8949757.1"/>
    <property type="molecule type" value="Genomic_DNA"/>
</dbReference>
<sequence>MKFGSSTRFFNRADGYFRQIHDDTENKKPIRATTSHGSNEEGMFAFSSSLASEGGSNMVVKPKEPTRKRGRKPSNS</sequence>
<feature type="compositionally biased region" description="Polar residues" evidence="1">
    <location>
        <begin position="46"/>
        <end position="55"/>
    </location>
</feature>
<reference evidence="2 3" key="1">
    <citation type="journal article" date="2022" name="Nat. Plants">
        <title>Genomes of leafy and leafless Platanthera orchids illuminate the evolution of mycoheterotrophy.</title>
        <authorList>
            <person name="Li M.H."/>
            <person name="Liu K.W."/>
            <person name="Li Z."/>
            <person name="Lu H.C."/>
            <person name="Ye Q.L."/>
            <person name="Zhang D."/>
            <person name="Wang J.Y."/>
            <person name="Li Y.F."/>
            <person name="Zhong Z.M."/>
            <person name="Liu X."/>
            <person name="Yu X."/>
            <person name="Liu D.K."/>
            <person name="Tu X.D."/>
            <person name="Liu B."/>
            <person name="Hao Y."/>
            <person name="Liao X.Y."/>
            <person name="Jiang Y.T."/>
            <person name="Sun W.H."/>
            <person name="Chen J."/>
            <person name="Chen Y.Q."/>
            <person name="Ai Y."/>
            <person name="Zhai J.W."/>
            <person name="Wu S.S."/>
            <person name="Zhou Z."/>
            <person name="Hsiao Y.Y."/>
            <person name="Wu W.L."/>
            <person name="Chen Y.Y."/>
            <person name="Lin Y.F."/>
            <person name="Hsu J.L."/>
            <person name="Li C.Y."/>
            <person name="Wang Z.W."/>
            <person name="Zhao X."/>
            <person name="Zhong W.Y."/>
            <person name="Ma X.K."/>
            <person name="Ma L."/>
            <person name="Huang J."/>
            <person name="Chen G.Z."/>
            <person name="Huang M.Z."/>
            <person name="Huang L."/>
            <person name="Peng D.H."/>
            <person name="Luo Y.B."/>
            <person name="Zou S.Q."/>
            <person name="Chen S.P."/>
            <person name="Lan S."/>
            <person name="Tsai W.C."/>
            <person name="Van de Peer Y."/>
            <person name="Liu Z.J."/>
        </authorList>
    </citation>
    <scope>NUCLEOTIDE SEQUENCE [LARGE SCALE GENOMIC DNA]</scope>
    <source>
        <strain evidence="2">Lor288</strain>
    </source>
</reference>
<evidence type="ECO:0000313" key="3">
    <source>
        <dbReference type="Proteomes" id="UP001412067"/>
    </source>
</evidence>
<organism evidence="2 3">
    <name type="scientific">Platanthera guangdongensis</name>
    <dbReference type="NCBI Taxonomy" id="2320717"/>
    <lineage>
        <taxon>Eukaryota</taxon>
        <taxon>Viridiplantae</taxon>
        <taxon>Streptophyta</taxon>
        <taxon>Embryophyta</taxon>
        <taxon>Tracheophyta</taxon>
        <taxon>Spermatophyta</taxon>
        <taxon>Magnoliopsida</taxon>
        <taxon>Liliopsida</taxon>
        <taxon>Asparagales</taxon>
        <taxon>Orchidaceae</taxon>
        <taxon>Orchidoideae</taxon>
        <taxon>Orchideae</taxon>
        <taxon>Orchidinae</taxon>
        <taxon>Platanthera</taxon>
    </lineage>
</organism>
<comment type="caution">
    <text evidence="2">The sequence shown here is derived from an EMBL/GenBank/DDBJ whole genome shotgun (WGS) entry which is preliminary data.</text>
</comment>
<evidence type="ECO:0000313" key="2">
    <source>
        <dbReference type="EMBL" id="KAK8949757.1"/>
    </source>
</evidence>
<feature type="compositionally biased region" description="Basic and acidic residues" evidence="1">
    <location>
        <begin position="19"/>
        <end position="28"/>
    </location>
</feature>
<protein>
    <submittedName>
        <fullName evidence="2">Uncharacterized protein</fullName>
    </submittedName>
</protein>
<dbReference type="Proteomes" id="UP001412067">
    <property type="component" value="Unassembled WGS sequence"/>
</dbReference>
<name>A0ABR2LSD8_9ASPA</name>
<proteinExistence type="predicted"/>
<gene>
    <name evidence="2" type="ORF">KSP40_PGU021652</name>
</gene>
<accession>A0ABR2LSD8</accession>
<evidence type="ECO:0000256" key="1">
    <source>
        <dbReference type="SAM" id="MobiDB-lite"/>
    </source>
</evidence>
<keyword evidence="3" id="KW-1185">Reference proteome</keyword>